<reference evidence="1" key="1">
    <citation type="submission" date="2021-02" db="EMBL/GenBank/DDBJ databases">
        <authorList>
            <person name="Dougan E. K."/>
            <person name="Rhodes N."/>
            <person name="Thang M."/>
            <person name="Chan C."/>
        </authorList>
    </citation>
    <scope>NUCLEOTIDE SEQUENCE</scope>
</reference>
<evidence type="ECO:0000313" key="1">
    <source>
        <dbReference type="EMBL" id="CAE7669588.1"/>
    </source>
</evidence>
<proteinExistence type="predicted"/>
<feature type="non-terminal residue" evidence="1">
    <location>
        <position position="207"/>
    </location>
</feature>
<dbReference type="AlphaFoldDB" id="A0A812W5U0"/>
<evidence type="ECO:0000313" key="2">
    <source>
        <dbReference type="Proteomes" id="UP000601435"/>
    </source>
</evidence>
<organism evidence="1 2">
    <name type="scientific">Symbiodinium necroappetens</name>
    <dbReference type="NCBI Taxonomy" id="1628268"/>
    <lineage>
        <taxon>Eukaryota</taxon>
        <taxon>Sar</taxon>
        <taxon>Alveolata</taxon>
        <taxon>Dinophyceae</taxon>
        <taxon>Suessiales</taxon>
        <taxon>Symbiodiniaceae</taxon>
        <taxon>Symbiodinium</taxon>
    </lineage>
</organism>
<protein>
    <submittedName>
        <fullName evidence="1">Uncharacterized protein</fullName>
    </submittedName>
</protein>
<dbReference type="OrthoDB" id="434643at2759"/>
<dbReference type="Proteomes" id="UP000601435">
    <property type="component" value="Unassembled WGS sequence"/>
</dbReference>
<dbReference type="EMBL" id="CAJNJA010032656">
    <property type="protein sequence ID" value="CAE7669588.1"/>
    <property type="molecule type" value="Genomic_DNA"/>
</dbReference>
<accession>A0A812W5U0</accession>
<sequence>EWLEERMDRLTQMILRQEQTLSALRQDLMLYLFGEQGMIPILCQEEAPEKLGYSLKLAMFKQLMITLQERLTETSKSPQAMDHAKSLNWVDPEGCWRILKWNGAKQNLEIDPSVQATSTENLLSQIVQVRKAINETSLIRFKSIRRLTEGVKTEWVTFQIFVSLRQEGSPIWSALTSWIGQAAFHTIGCRLRRDRPQYDALAASLWG</sequence>
<name>A0A812W5U0_9DINO</name>
<gene>
    <name evidence="1" type="ORF">SNEC2469_LOCUS19161</name>
</gene>
<keyword evidence="2" id="KW-1185">Reference proteome</keyword>
<comment type="caution">
    <text evidence="1">The sequence shown here is derived from an EMBL/GenBank/DDBJ whole genome shotgun (WGS) entry which is preliminary data.</text>
</comment>